<dbReference type="PANTHER" id="PTHR33744:SF1">
    <property type="entry name" value="DNA-BINDING TRANSCRIPTIONAL ACTIVATOR ADER"/>
    <property type="match status" value="1"/>
</dbReference>
<feature type="domain" description="PucR C-terminal helix-turn-helix" evidence="3">
    <location>
        <begin position="450"/>
        <end position="507"/>
    </location>
</feature>
<accession>A0ABQ0RN01</accession>
<comment type="caution">
    <text evidence="4">The sequence shown here is derived from an EMBL/GenBank/DDBJ whole genome shotgun (WGS) entry which is preliminary data.</text>
</comment>
<keyword evidence="5" id="KW-1185">Reference proteome</keyword>
<reference evidence="4 5" key="1">
    <citation type="submission" date="2019-06" db="EMBL/GenBank/DDBJ databases">
        <title>Whole genome shotgun sequence of Glutamicibacter nicotianae NBRC 14234.</title>
        <authorList>
            <person name="Hosoyama A."/>
            <person name="Uohara A."/>
            <person name="Ohji S."/>
            <person name="Ichikawa N."/>
        </authorList>
    </citation>
    <scope>NUCLEOTIDE SEQUENCE [LARGE SCALE GENOMIC DNA]</scope>
    <source>
        <strain evidence="4 5">NBRC 14234</strain>
    </source>
</reference>
<sequence>MITLLQLGTELGAEFLPATAGTFRALPVSGVHVSELEDPTAYLDGGELLLTTGMPFAASAEASRAYMRRLQAKKVFALGLGLGPWLRAVPEHVVEACDQAGIELGIVPDQIPFQNISRAYWRLASRDQESNLMGSLGTQTALARAAVRPDAINAVVRGLAEALKGWAAYLSVDARPATCYPASAEAFLDELHHESMRFRRNGMPAASTFEVQGHEVVLYPILSGTRIQGYLGVSAGRKPTKADRQIIMTACTLLSLRARQRELAASTHQALSAATAKLLLHGQPEAARLVGEDAGLDSLPSRVRILVYRAGANTDAATALHALPSLQRPAALPDISAAVEECQLHYQDGSENYLVLPEPAEHPGTDAPLAPPAGSTTEPMAREPFDSPAPEVRAVLSHPLNLAEIPANLPALRHALDAVPVGTMAPSSPGFDARAETWVTALAEYPRADLLSAVTSYLRHRGHWEEASRELGIHRNSLRHRISVAQDVLGIDLDDPDAAASLWLALRRMQK</sequence>
<feature type="domain" description="Purine catabolism PurC-like" evidence="2">
    <location>
        <begin position="27"/>
        <end position="120"/>
    </location>
</feature>
<dbReference type="InterPro" id="IPR042070">
    <property type="entry name" value="PucR_C-HTH_sf"/>
</dbReference>
<evidence type="ECO:0000313" key="4">
    <source>
        <dbReference type="EMBL" id="GEC13178.1"/>
    </source>
</evidence>
<name>A0ABQ0RN01_GLUNI</name>
<feature type="region of interest" description="Disordered" evidence="1">
    <location>
        <begin position="358"/>
        <end position="386"/>
    </location>
</feature>
<dbReference type="InterPro" id="IPR051448">
    <property type="entry name" value="CdaR-like_regulators"/>
</dbReference>
<dbReference type="PANTHER" id="PTHR33744">
    <property type="entry name" value="CARBOHYDRATE DIACID REGULATOR"/>
    <property type="match status" value="1"/>
</dbReference>
<dbReference type="Pfam" id="PF07905">
    <property type="entry name" value="PucR"/>
    <property type="match status" value="1"/>
</dbReference>
<evidence type="ECO:0000313" key="5">
    <source>
        <dbReference type="Proteomes" id="UP000316242"/>
    </source>
</evidence>
<organism evidence="4 5">
    <name type="scientific">Glutamicibacter nicotianae</name>
    <name type="common">Arthrobacter nicotianae</name>
    <dbReference type="NCBI Taxonomy" id="37929"/>
    <lineage>
        <taxon>Bacteria</taxon>
        <taxon>Bacillati</taxon>
        <taxon>Actinomycetota</taxon>
        <taxon>Actinomycetes</taxon>
        <taxon>Micrococcales</taxon>
        <taxon>Micrococcaceae</taxon>
        <taxon>Glutamicibacter</taxon>
    </lineage>
</organism>
<dbReference type="InterPro" id="IPR025736">
    <property type="entry name" value="PucR_C-HTH_dom"/>
</dbReference>
<protein>
    <submittedName>
        <fullName evidence="4">Fis family transcriptional regulator</fullName>
    </submittedName>
</protein>
<dbReference type="Proteomes" id="UP000316242">
    <property type="component" value="Unassembled WGS sequence"/>
</dbReference>
<proteinExistence type="predicted"/>
<dbReference type="Pfam" id="PF13556">
    <property type="entry name" value="HTH_30"/>
    <property type="match status" value="1"/>
</dbReference>
<dbReference type="RefSeq" id="WP_141358212.1">
    <property type="nucleotide sequence ID" value="NZ_BAAAWM010000001.1"/>
</dbReference>
<gene>
    <name evidence="4" type="ORF">ANI01nite_23810</name>
</gene>
<dbReference type="InterPro" id="IPR012914">
    <property type="entry name" value="PucR_dom"/>
</dbReference>
<evidence type="ECO:0000259" key="3">
    <source>
        <dbReference type="Pfam" id="PF13556"/>
    </source>
</evidence>
<dbReference type="Gene3D" id="1.10.10.2840">
    <property type="entry name" value="PucR C-terminal helix-turn-helix domain"/>
    <property type="match status" value="1"/>
</dbReference>
<dbReference type="EMBL" id="BJNE01000010">
    <property type="protein sequence ID" value="GEC13178.1"/>
    <property type="molecule type" value="Genomic_DNA"/>
</dbReference>
<evidence type="ECO:0000259" key="2">
    <source>
        <dbReference type="Pfam" id="PF07905"/>
    </source>
</evidence>
<evidence type="ECO:0000256" key="1">
    <source>
        <dbReference type="SAM" id="MobiDB-lite"/>
    </source>
</evidence>